<keyword evidence="4" id="KW-1185">Reference proteome</keyword>
<organism evidence="3 4">
    <name type="scientific">Arthrobotrys musiformis</name>
    <dbReference type="NCBI Taxonomy" id="47236"/>
    <lineage>
        <taxon>Eukaryota</taxon>
        <taxon>Fungi</taxon>
        <taxon>Dikarya</taxon>
        <taxon>Ascomycota</taxon>
        <taxon>Pezizomycotina</taxon>
        <taxon>Orbiliomycetes</taxon>
        <taxon>Orbiliales</taxon>
        <taxon>Orbiliaceae</taxon>
        <taxon>Arthrobotrys</taxon>
    </lineage>
</organism>
<dbReference type="InterPro" id="IPR001025">
    <property type="entry name" value="BAH_dom"/>
</dbReference>
<dbReference type="AlphaFoldDB" id="A0AAV9WBV4"/>
<dbReference type="Proteomes" id="UP001370758">
    <property type="component" value="Unassembled WGS sequence"/>
</dbReference>
<comment type="caution">
    <text evidence="3">The sequence shown here is derived from an EMBL/GenBank/DDBJ whole genome shotgun (WGS) entry which is preliminary data.</text>
</comment>
<evidence type="ECO:0000259" key="2">
    <source>
        <dbReference type="PROSITE" id="PS51038"/>
    </source>
</evidence>
<dbReference type="Gene3D" id="3.30.40.10">
    <property type="entry name" value="Zinc/RING finger domain, C3HC4 (zinc finger)"/>
    <property type="match status" value="1"/>
</dbReference>
<dbReference type="PROSITE" id="PS51038">
    <property type="entry name" value="BAH"/>
    <property type="match status" value="1"/>
</dbReference>
<reference evidence="3 4" key="1">
    <citation type="submission" date="2023-08" db="EMBL/GenBank/DDBJ databases">
        <authorList>
            <person name="Palmer J.M."/>
        </authorList>
    </citation>
    <scope>NUCLEOTIDE SEQUENCE [LARGE SCALE GENOMIC DNA]</scope>
    <source>
        <strain evidence="3 4">TWF481</strain>
    </source>
</reference>
<dbReference type="Gene3D" id="2.30.30.490">
    <property type="match status" value="1"/>
</dbReference>
<evidence type="ECO:0000256" key="1">
    <source>
        <dbReference type="SAM" id="MobiDB-lite"/>
    </source>
</evidence>
<protein>
    <recommendedName>
        <fullName evidence="2">BAH domain-containing protein</fullName>
    </recommendedName>
</protein>
<dbReference type="SMART" id="SM00439">
    <property type="entry name" value="BAH"/>
    <property type="match status" value="1"/>
</dbReference>
<feature type="region of interest" description="Disordered" evidence="1">
    <location>
        <begin position="274"/>
        <end position="294"/>
    </location>
</feature>
<evidence type="ECO:0000313" key="3">
    <source>
        <dbReference type="EMBL" id="KAK6505340.1"/>
    </source>
</evidence>
<dbReference type="EMBL" id="JAVHJL010000004">
    <property type="protein sequence ID" value="KAK6505340.1"/>
    <property type="molecule type" value="Genomic_DNA"/>
</dbReference>
<dbReference type="PANTHER" id="PTHR46364">
    <property type="entry name" value="OS08G0421900 PROTEIN"/>
    <property type="match status" value="1"/>
</dbReference>
<dbReference type="InterPro" id="IPR043151">
    <property type="entry name" value="BAH_sf"/>
</dbReference>
<feature type="region of interest" description="Disordered" evidence="1">
    <location>
        <begin position="1"/>
        <end position="31"/>
    </location>
</feature>
<feature type="domain" description="BAH" evidence="2">
    <location>
        <begin position="90"/>
        <end position="209"/>
    </location>
</feature>
<dbReference type="SUPFAM" id="SSF57903">
    <property type="entry name" value="FYVE/PHD zinc finger"/>
    <property type="match status" value="1"/>
</dbReference>
<gene>
    <name evidence="3" type="ORF">TWF481_007245</name>
</gene>
<dbReference type="GO" id="GO:0003682">
    <property type="term" value="F:chromatin binding"/>
    <property type="evidence" value="ECO:0007669"/>
    <property type="project" value="InterPro"/>
</dbReference>
<feature type="compositionally biased region" description="Basic and acidic residues" evidence="1">
    <location>
        <begin position="280"/>
        <end position="289"/>
    </location>
</feature>
<name>A0AAV9WBV4_9PEZI</name>
<feature type="compositionally biased region" description="Basic and acidic residues" evidence="1">
    <location>
        <begin position="16"/>
        <end position="29"/>
    </location>
</feature>
<dbReference type="InterPro" id="IPR011011">
    <property type="entry name" value="Znf_FYVE_PHD"/>
</dbReference>
<dbReference type="InterPro" id="IPR013083">
    <property type="entry name" value="Znf_RING/FYVE/PHD"/>
</dbReference>
<evidence type="ECO:0000313" key="4">
    <source>
        <dbReference type="Proteomes" id="UP001370758"/>
    </source>
</evidence>
<accession>A0AAV9WBV4</accession>
<proteinExistence type="predicted"/>
<sequence length="342" mass="39260">MSLKRKRTNPASKLSTKKEAGSSKDARDDPEFELEAPAFSISIKGNKQTPLKRKRQKAEWKSDIIDKIIIQPKAQWDKMPKYGTFVHGNVNFKVGDIVEIKRPEDDDETSGPRKEWFAKVQDVRAESSAKVFLRIAWFYWPEDLPGGRMEYHGRNELVESNHPDIVDATTVNSKPDIKEWDESDEDVTFDGYYYRQQFDYLSKQLTTPREFCVCQGYYNPDTRIVNCPKCRIWMHEECITADAIKRRRNLSLAASTISGVKSEPNDEVIAVFTDDDKDDEGSREPKTPDPKPNQTIRAILFGNQIRIQEHVKKEDNDSDSGLDADTIIDEEICCLECGEIVV</sequence>